<dbReference type="Gene3D" id="3.60.140.10">
    <property type="entry name" value="CNF1/YfiH-like putative cysteine hydrolases"/>
    <property type="match status" value="1"/>
</dbReference>
<comment type="catalytic activity">
    <reaction evidence="10">
        <text>adenosine + phosphate = alpha-D-ribose 1-phosphate + adenine</text>
        <dbReference type="Rhea" id="RHEA:27642"/>
        <dbReference type="ChEBI" id="CHEBI:16335"/>
        <dbReference type="ChEBI" id="CHEBI:16708"/>
        <dbReference type="ChEBI" id="CHEBI:43474"/>
        <dbReference type="ChEBI" id="CHEBI:57720"/>
        <dbReference type="EC" id="2.4.2.1"/>
    </reaction>
    <physiologicalReaction direction="left-to-right" evidence="10">
        <dbReference type="Rhea" id="RHEA:27643"/>
    </physiologicalReaction>
</comment>
<dbReference type="InterPro" id="IPR011324">
    <property type="entry name" value="Cytotoxic_necrot_fac-like_cat"/>
</dbReference>
<keyword evidence="5" id="KW-0808">Transferase</keyword>
<dbReference type="SUPFAM" id="SSF64438">
    <property type="entry name" value="CNF1/YfiH-like putative cysteine hydrolases"/>
    <property type="match status" value="1"/>
</dbReference>
<name>A0A1H9FIZ3_9LACT</name>
<evidence type="ECO:0000256" key="10">
    <source>
        <dbReference type="ARBA" id="ARBA00048968"/>
    </source>
</evidence>
<gene>
    <name evidence="13" type="ORF">SAMN04488558_10964</name>
</gene>
<keyword evidence="7" id="KW-0378">Hydrolase</keyword>
<keyword evidence="14" id="KW-1185">Reference proteome</keyword>
<keyword evidence="8" id="KW-0862">Zinc</keyword>
<dbReference type="STRING" id="89093.SAMN04488558_10964"/>
<evidence type="ECO:0000256" key="6">
    <source>
        <dbReference type="ARBA" id="ARBA00022723"/>
    </source>
</evidence>
<keyword evidence="6" id="KW-0479">Metal-binding</keyword>
<proteinExistence type="inferred from homology"/>
<dbReference type="EMBL" id="FOEN01000009">
    <property type="protein sequence ID" value="SEQ37921.1"/>
    <property type="molecule type" value="Genomic_DNA"/>
</dbReference>
<evidence type="ECO:0000313" key="14">
    <source>
        <dbReference type="Proteomes" id="UP000198833"/>
    </source>
</evidence>
<evidence type="ECO:0000256" key="11">
    <source>
        <dbReference type="ARBA" id="ARBA00049893"/>
    </source>
</evidence>
<dbReference type="GO" id="GO:0017061">
    <property type="term" value="F:S-methyl-5-thioadenosine phosphorylase activity"/>
    <property type="evidence" value="ECO:0007669"/>
    <property type="project" value="UniProtKB-EC"/>
</dbReference>
<comment type="similarity">
    <text evidence="4 12">Belongs to the purine nucleoside phosphorylase YfiH/LACC1 family.</text>
</comment>
<dbReference type="OrthoDB" id="4279at2"/>
<evidence type="ECO:0000256" key="3">
    <source>
        <dbReference type="ARBA" id="ARBA00003215"/>
    </source>
</evidence>
<evidence type="ECO:0000313" key="13">
    <source>
        <dbReference type="EMBL" id="SEQ37921.1"/>
    </source>
</evidence>
<dbReference type="Proteomes" id="UP000198833">
    <property type="component" value="Unassembled WGS sequence"/>
</dbReference>
<dbReference type="RefSeq" id="WP_092572431.1">
    <property type="nucleotide sequence ID" value="NZ_CALUDV010000013.1"/>
</dbReference>
<dbReference type="Pfam" id="PF02578">
    <property type="entry name" value="Cu-oxidase_4"/>
    <property type="match status" value="1"/>
</dbReference>
<organism evidence="13 14">
    <name type="scientific">Ignavigranum ruoffiae</name>
    <dbReference type="NCBI Taxonomy" id="89093"/>
    <lineage>
        <taxon>Bacteria</taxon>
        <taxon>Bacillati</taxon>
        <taxon>Bacillota</taxon>
        <taxon>Bacilli</taxon>
        <taxon>Lactobacillales</taxon>
        <taxon>Aerococcaceae</taxon>
        <taxon>Ignavigranum</taxon>
    </lineage>
</organism>
<dbReference type="InterPro" id="IPR038371">
    <property type="entry name" value="Cu_polyphenol_OxRdtase_sf"/>
</dbReference>
<comment type="catalytic activity">
    <reaction evidence="11">
        <text>S-methyl-5'-thioadenosine + phosphate = 5-(methylsulfanyl)-alpha-D-ribose 1-phosphate + adenine</text>
        <dbReference type="Rhea" id="RHEA:11852"/>
        <dbReference type="ChEBI" id="CHEBI:16708"/>
        <dbReference type="ChEBI" id="CHEBI:17509"/>
        <dbReference type="ChEBI" id="CHEBI:43474"/>
        <dbReference type="ChEBI" id="CHEBI:58533"/>
        <dbReference type="EC" id="2.4.2.28"/>
    </reaction>
    <physiologicalReaction direction="left-to-right" evidence="11">
        <dbReference type="Rhea" id="RHEA:11853"/>
    </physiologicalReaction>
</comment>
<evidence type="ECO:0000256" key="8">
    <source>
        <dbReference type="ARBA" id="ARBA00022833"/>
    </source>
</evidence>
<comment type="function">
    <text evidence="3">Purine nucleoside enzyme that catalyzes the phosphorolysis of adenosine and inosine nucleosides, yielding D-ribose 1-phosphate and the respective free bases, adenine and hypoxanthine. Also catalyzes the phosphorolysis of S-methyl-5'-thioadenosine into adenine and S-methyl-5-thio-alpha-D-ribose 1-phosphate. Also has adenosine deaminase activity.</text>
</comment>
<evidence type="ECO:0000256" key="1">
    <source>
        <dbReference type="ARBA" id="ARBA00000553"/>
    </source>
</evidence>
<evidence type="ECO:0000256" key="9">
    <source>
        <dbReference type="ARBA" id="ARBA00047989"/>
    </source>
</evidence>
<dbReference type="AlphaFoldDB" id="A0A1H9FIZ3"/>
<evidence type="ECO:0000256" key="2">
    <source>
        <dbReference type="ARBA" id="ARBA00001947"/>
    </source>
</evidence>
<comment type="catalytic activity">
    <reaction evidence="9">
        <text>adenosine + H2O + H(+) = inosine + NH4(+)</text>
        <dbReference type="Rhea" id="RHEA:24408"/>
        <dbReference type="ChEBI" id="CHEBI:15377"/>
        <dbReference type="ChEBI" id="CHEBI:15378"/>
        <dbReference type="ChEBI" id="CHEBI:16335"/>
        <dbReference type="ChEBI" id="CHEBI:17596"/>
        <dbReference type="ChEBI" id="CHEBI:28938"/>
        <dbReference type="EC" id="3.5.4.4"/>
    </reaction>
    <physiologicalReaction direction="left-to-right" evidence="9">
        <dbReference type="Rhea" id="RHEA:24409"/>
    </physiologicalReaction>
</comment>
<evidence type="ECO:0000256" key="4">
    <source>
        <dbReference type="ARBA" id="ARBA00007353"/>
    </source>
</evidence>
<evidence type="ECO:0000256" key="7">
    <source>
        <dbReference type="ARBA" id="ARBA00022801"/>
    </source>
</evidence>
<accession>A0A1H9FIZ3</accession>
<dbReference type="NCBIfam" id="TIGR00726">
    <property type="entry name" value="peptidoglycan editing factor PgeF"/>
    <property type="match status" value="1"/>
</dbReference>
<evidence type="ECO:0000256" key="5">
    <source>
        <dbReference type="ARBA" id="ARBA00022679"/>
    </source>
</evidence>
<dbReference type="GO" id="GO:0005507">
    <property type="term" value="F:copper ion binding"/>
    <property type="evidence" value="ECO:0007669"/>
    <property type="project" value="TreeGrafter"/>
</dbReference>
<reference evidence="13 14" key="1">
    <citation type="submission" date="2016-10" db="EMBL/GenBank/DDBJ databases">
        <authorList>
            <person name="de Groot N.N."/>
        </authorList>
    </citation>
    <scope>NUCLEOTIDE SEQUENCE [LARGE SCALE GENOMIC DNA]</scope>
    <source>
        <strain evidence="13 14">DSM 15695</strain>
    </source>
</reference>
<sequence>MQAKSLMEAGLYNQVSQLPDNFKDNQGLESLQAAFIEFANRLNQQNRGIIYAQQVHQDQVTNVSDLKLRPNQVMRVAESDGLMSQQAYQALMIKFADCTPIVLFDPVRRVQATIHSGWRSTQKKISLKAIQQLQAQFQCQLADLLAYIGPTIDQAHYEVGQEVYQAFEAFPYRDDFFIEGEKEGKYLLSMQDANRLILEEAGINPSQIEIANISTYTHPELHSARRQGSQYGLNAMVTMLVD</sequence>
<dbReference type="InterPro" id="IPR003730">
    <property type="entry name" value="Cu_polyphenol_OxRdtase"/>
</dbReference>
<comment type="cofactor">
    <cofactor evidence="2">
        <name>Zn(2+)</name>
        <dbReference type="ChEBI" id="CHEBI:29105"/>
    </cofactor>
</comment>
<comment type="catalytic activity">
    <reaction evidence="1">
        <text>inosine + phosphate = alpha-D-ribose 1-phosphate + hypoxanthine</text>
        <dbReference type="Rhea" id="RHEA:27646"/>
        <dbReference type="ChEBI" id="CHEBI:17368"/>
        <dbReference type="ChEBI" id="CHEBI:17596"/>
        <dbReference type="ChEBI" id="CHEBI:43474"/>
        <dbReference type="ChEBI" id="CHEBI:57720"/>
        <dbReference type="EC" id="2.4.2.1"/>
    </reaction>
    <physiologicalReaction direction="left-to-right" evidence="1">
        <dbReference type="Rhea" id="RHEA:27647"/>
    </physiologicalReaction>
</comment>
<dbReference type="CDD" id="cd16833">
    <property type="entry name" value="YfiH"/>
    <property type="match status" value="1"/>
</dbReference>
<dbReference type="PANTHER" id="PTHR30616:SF2">
    <property type="entry name" value="PURINE NUCLEOSIDE PHOSPHORYLASE LACC1"/>
    <property type="match status" value="1"/>
</dbReference>
<protein>
    <recommendedName>
        <fullName evidence="12">Purine nucleoside phosphorylase</fullName>
    </recommendedName>
</protein>
<dbReference type="GO" id="GO:0016787">
    <property type="term" value="F:hydrolase activity"/>
    <property type="evidence" value="ECO:0007669"/>
    <property type="project" value="UniProtKB-KW"/>
</dbReference>
<evidence type="ECO:0000256" key="12">
    <source>
        <dbReference type="RuleBase" id="RU361274"/>
    </source>
</evidence>
<dbReference type="PANTHER" id="PTHR30616">
    <property type="entry name" value="UNCHARACTERIZED PROTEIN YFIH"/>
    <property type="match status" value="1"/>
</dbReference>